<dbReference type="EMBL" id="CAIF01000034">
    <property type="protein sequence ID" value="CCH42079.1"/>
    <property type="molecule type" value="Genomic_DNA"/>
</dbReference>
<dbReference type="PROSITE" id="PS00952">
    <property type="entry name" value="ER_LUMEN_RECEPTOR_2"/>
    <property type="match status" value="1"/>
</dbReference>
<organism evidence="12 13">
    <name type="scientific">Wickerhamomyces ciferrii (strain ATCC 14091 / BCRC 22168 / CBS 111 / JCM 3599 / NBRC 0793 / NRRL Y-1031 F-60-10)</name>
    <name type="common">Yeast</name>
    <name type="synonym">Pichia ciferrii</name>
    <dbReference type="NCBI Taxonomy" id="1206466"/>
    <lineage>
        <taxon>Eukaryota</taxon>
        <taxon>Fungi</taxon>
        <taxon>Dikarya</taxon>
        <taxon>Ascomycota</taxon>
        <taxon>Saccharomycotina</taxon>
        <taxon>Saccharomycetes</taxon>
        <taxon>Phaffomycetales</taxon>
        <taxon>Wickerhamomycetaceae</taxon>
        <taxon>Wickerhamomyces</taxon>
    </lineage>
</organism>
<dbReference type="HOGENOM" id="CLU_057784_0_0_1"/>
<comment type="caution">
    <text evidence="11">Lacks conserved residue(s) required for the propagation of feature annotation.</text>
</comment>
<comment type="similarity">
    <text evidence="2 11">Belongs to the ERD2 family.</text>
</comment>
<evidence type="ECO:0000256" key="11">
    <source>
        <dbReference type="RuleBase" id="RU000634"/>
    </source>
</evidence>
<sequence length="213" mass="25279">MFNIFRAAGDLSHLISILILLNTIQKSRSIAGISLKTQILYVLVFLTRYLDLTYRYVSIYNTLMKLFFISSSIYIVYLMIYKFKNTETEQIDTFPIEYLIGGSFILSLIFNYKFQFGEILWSFSLWLESVAILPQLFMLQRTGEARTLTTHYIFALGAYRTLYIPNWIFRWISEGRVDYLAIFTGIVQTIIYSDFFYIYYHRVLKGFKFELPQ</sequence>
<accession>K0KKT6</accession>
<keyword evidence="6" id="KW-0931">ER-Golgi transport</keyword>
<evidence type="ECO:0000256" key="10">
    <source>
        <dbReference type="ARBA" id="ARBA00023170"/>
    </source>
</evidence>
<evidence type="ECO:0000256" key="6">
    <source>
        <dbReference type="ARBA" id="ARBA00022892"/>
    </source>
</evidence>
<dbReference type="PANTHER" id="PTHR10585">
    <property type="entry name" value="ER LUMEN PROTEIN RETAINING RECEPTOR"/>
    <property type="match status" value="1"/>
</dbReference>
<evidence type="ECO:0000256" key="4">
    <source>
        <dbReference type="ARBA" id="ARBA00022692"/>
    </source>
</evidence>
<proteinExistence type="inferred from homology"/>
<feature type="transmembrane region" description="Helical" evidence="11">
    <location>
        <begin position="179"/>
        <end position="200"/>
    </location>
</feature>
<name>K0KKT6_WICCF</name>
<dbReference type="Pfam" id="PF00810">
    <property type="entry name" value="ER_lumen_recept"/>
    <property type="match status" value="1"/>
</dbReference>
<keyword evidence="4 11" id="KW-0812">Transmembrane</keyword>
<keyword evidence="7 11" id="KW-0653">Protein transport</keyword>
<evidence type="ECO:0000256" key="7">
    <source>
        <dbReference type="ARBA" id="ARBA00022927"/>
    </source>
</evidence>
<dbReference type="GO" id="GO:0016192">
    <property type="term" value="P:vesicle-mediated transport"/>
    <property type="evidence" value="ECO:0007669"/>
    <property type="project" value="UniProtKB-KW"/>
</dbReference>
<comment type="caution">
    <text evidence="12">The sequence shown here is derived from an EMBL/GenBank/DDBJ whole genome shotgun (WGS) entry which is preliminary data.</text>
</comment>
<keyword evidence="5 11" id="KW-0256">Endoplasmic reticulum</keyword>
<dbReference type="STRING" id="1206466.K0KKT6"/>
<evidence type="ECO:0000256" key="1">
    <source>
        <dbReference type="ARBA" id="ARBA00004477"/>
    </source>
</evidence>
<dbReference type="GO" id="GO:0046923">
    <property type="term" value="F:ER retention sequence binding"/>
    <property type="evidence" value="ECO:0007669"/>
    <property type="project" value="InterPro"/>
</dbReference>
<evidence type="ECO:0000313" key="12">
    <source>
        <dbReference type="EMBL" id="CCH42079.1"/>
    </source>
</evidence>
<dbReference type="AlphaFoldDB" id="K0KKT6"/>
<feature type="transmembrane region" description="Helical" evidence="11">
    <location>
        <begin position="151"/>
        <end position="173"/>
    </location>
</feature>
<feature type="transmembrane region" description="Helical" evidence="11">
    <location>
        <begin position="119"/>
        <end position="139"/>
    </location>
</feature>
<keyword evidence="13" id="KW-1185">Reference proteome</keyword>
<dbReference type="PROSITE" id="PS00951">
    <property type="entry name" value="ER_LUMEN_RECEPTOR_1"/>
    <property type="match status" value="1"/>
</dbReference>
<dbReference type="GO" id="GO:0006621">
    <property type="term" value="P:protein retention in ER lumen"/>
    <property type="evidence" value="ECO:0007669"/>
    <property type="project" value="InterPro"/>
</dbReference>
<dbReference type="InterPro" id="IPR000133">
    <property type="entry name" value="ER_ret_rcpt"/>
</dbReference>
<dbReference type="PRINTS" id="PR00660">
    <property type="entry name" value="ERLUMENR"/>
</dbReference>
<dbReference type="Proteomes" id="UP000009328">
    <property type="component" value="Unassembled WGS sequence"/>
</dbReference>
<dbReference type="InParanoid" id="K0KKT6"/>
<keyword evidence="10 11" id="KW-0675">Receptor</keyword>
<evidence type="ECO:0000313" key="13">
    <source>
        <dbReference type="Proteomes" id="UP000009328"/>
    </source>
</evidence>
<evidence type="ECO:0000256" key="3">
    <source>
        <dbReference type="ARBA" id="ARBA00022448"/>
    </source>
</evidence>
<dbReference type="GO" id="GO:0005789">
    <property type="term" value="C:endoplasmic reticulum membrane"/>
    <property type="evidence" value="ECO:0007669"/>
    <property type="project" value="UniProtKB-SubCell"/>
</dbReference>
<keyword evidence="9 11" id="KW-0472">Membrane</keyword>
<protein>
    <recommendedName>
        <fullName evidence="11">ER lumen protein-retaining receptor</fullName>
    </recommendedName>
</protein>
<evidence type="ECO:0000256" key="8">
    <source>
        <dbReference type="ARBA" id="ARBA00022989"/>
    </source>
</evidence>
<dbReference type="GO" id="GO:0015031">
    <property type="term" value="P:protein transport"/>
    <property type="evidence" value="ECO:0007669"/>
    <property type="project" value="UniProtKB-KW"/>
</dbReference>
<keyword evidence="8 11" id="KW-1133">Transmembrane helix</keyword>
<reference evidence="12 13" key="1">
    <citation type="journal article" date="2012" name="Eukaryot. Cell">
        <title>Draft genome sequence of Wickerhamomyces ciferrii NRRL Y-1031 F-60-10.</title>
        <authorList>
            <person name="Schneider J."/>
            <person name="Andrea H."/>
            <person name="Blom J."/>
            <person name="Jaenicke S."/>
            <person name="Ruckert C."/>
            <person name="Schorsch C."/>
            <person name="Szczepanowski R."/>
            <person name="Farwick M."/>
            <person name="Goesmann A."/>
            <person name="Puhler A."/>
            <person name="Schaffer S."/>
            <person name="Tauch A."/>
            <person name="Kohler T."/>
            <person name="Brinkrolf K."/>
        </authorList>
    </citation>
    <scope>NUCLEOTIDE SEQUENCE [LARGE SCALE GENOMIC DNA]</scope>
    <source>
        <strain evidence="13">ATCC 14091 / BCRC 22168 / CBS 111 / JCM 3599 / NBRC 0793 / NRRL Y-1031 F-60-10</strain>
    </source>
</reference>
<feature type="transmembrane region" description="Helical" evidence="11">
    <location>
        <begin position="93"/>
        <end position="113"/>
    </location>
</feature>
<evidence type="ECO:0000256" key="9">
    <source>
        <dbReference type="ARBA" id="ARBA00023136"/>
    </source>
</evidence>
<feature type="transmembrane region" description="Helical" evidence="11">
    <location>
        <begin position="62"/>
        <end position="81"/>
    </location>
</feature>
<evidence type="ECO:0000256" key="5">
    <source>
        <dbReference type="ARBA" id="ARBA00022824"/>
    </source>
</evidence>
<evidence type="ECO:0000256" key="2">
    <source>
        <dbReference type="ARBA" id="ARBA00010120"/>
    </source>
</evidence>
<dbReference type="FunCoup" id="K0KKT6">
    <property type="interactions" value="368"/>
</dbReference>
<keyword evidence="3 11" id="KW-0813">Transport</keyword>
<gene>
    <name evidence="12" type="ORF">BN7_1618</name>
</gene>
<dbReference type="eggNOG" id="KOG3106">
    <property type="taxonomic scope" value="Eukaryota"/>
</dbReference>
<comment type="subcellular location">
    <subcellularLocation>
        <location evidence="1 11">Endoplasmic reticulum membrane</location>
        <topology evidence="1 11">Multi-pass membrane protein</topology>
    </subcellularLocation>
</comment>